<dbReference type="HOGENOM" id="CLU_134463_1_0_11"/>
<proteinExistence type="predicted"/>
<dbReference type="RefSeq" id="WP_012228885.1">
    <property type="nucleotide sequence ID" value="NZ_HG422565.1"/>
</dbReference>
<keyword evidence="3" id="KW-1185">Reference proteome</keyword>
<evidence type="ECO:0000256" key="1">
    <source>
        <dbReference type="SAM" id="MobiDB-lite"/>
    </source>
</evidence>
<dbReference type="eggNOG" id="COG2030">
    <property type="taxonomic scope" value="Bacteria"/>
</dbReference>
<accession>R4Z5P3</accession>
<dbReference type="AlphaFoldDB" id="R4Z5P3"/>
<evidence type="ECO:0000313" key="2">
    <source>
        <dbReference type="EMBL" id="CCM64661.1"/>
    </source>
</evidence>
<evidence type="ECO:0000313" key="3">
    <source>
        <dbReference type="Proteomes" id="UP000018291"/>
    </source>
</evidence>
<gene>
    <name evidence="2" type="ORF">BN381_430057</name>
</gene>
<dbReference type="InterPro" id="IPR029069">
    <property type="entry name" value="HotDog_dom_sf"/>
</dbReference>
<reference evidence="2 3" key="1">
    <citation type="journal article" date="2013" name="ISME J.">
        <title>Metabolic model for the filamentous 'Candidatus Microthrix parvicella' based on genomic and metagenomic analyses.</title>
        <authorList>
            <person name="Jon McIlroy S."/>
            <person name="Kristiansen R."/>
            <person name="Albertsen M."/>
            <person name="Michael Karst S."/>
            <person name="Rossetti S."/>
            <person name="Lund Nielsen J."/>
            <person name="Tandoi V."/>
            <person name="James Seviour R."/>
            <person name="Nielsen P.H."/>
        </authorList>
    </citation>
    <scope>NUCLEOTIDE SEQUENCE [LARGE SCALE GENOMIC DNA]</scope>
    <source>
        <strain evidence="2 3">RN1</strain>
    </source>
</reference>
<dbReference type="STRING" id="1229780.BN381_430057"/>
<dbReference type="SUPFAM" id="SSF54637">
    <property type="entry name" value="Thioesterase/thiol ester dehydrase-isomerase"/>
    <property type="match status" value="1"/>
</dbReference>
<comment type="caution">
    <text evidence="2">The sequence shown here is derived from an EMBL/GenBank/DDBJ whole genome shotgun (WGS) entry which is preliminary data.</text>
</comment>
<protein>
    <submittedName>
        <fullName evidence="2">Uncharacterized protein</fullName>
    </submittedName>
</protein>
<dbReference type="Gene3D" id="3.10.129.10">
    <property type="entry name" value="Hotdog Thioesterase"/>
    <property type="match status" value="1"/>
</dbReference>
<feature type="region of interest" description="Disordered" evidence="1">
    <location>
        <begin position="157"/>
        <end position="178"/>
    </location>
</feature>
<dbReference type="OrthoDB" id="9800237at2"/>
<dbReference type="Proteomes" id="UP000018291">
    <property type="component" value="Unassembled WGS sequence"/>
</dbReference>
<organism evidence="2 3">
    <name type="scientific">Candidatus Neomicrothrix parvicella RN1</name>
    <dbReference type="NCBI Taxonomy" id="1229780"/>
    <lineage>
        <taxon>Bacteria</taxon>
        <taxon>Bacillati</taxon>
        <taxon>Actinomycetota</taxon>
        <taxon>Acidimicrobiia</taxon>
        <taxon>Acidimicrobiales</taxon>
        <taxon>Microthrixaceae</taxon>
        <taxon>Candidatus Neomicrothrix</taxon>
    </lineage>
</organism>
<name>R4Z5P3_9ACTN</name>
<dbReference type="EMBL" id="CANL01000038">
    <property type="protein sequence ID" value="CCM64661.1"/>
    <property type="molecule type" value="Genomic_DNA"/>
</dbReference>
<sequence>MSPVSSDIAAPVLLHGDVSSGDLLPELAIEVTATTVVLGAVASRDWRPMHHDFKFATERNGVANIFLNTPNQAAWFERYLTDWAGPHARLGSMTFRMRTSVFPDDTMTFSGTVTGVNTDDAGCGWVSVDVALMVRGPDASEDTARVGSTCSARIALPNDRNDNPWARQGDAWQPTAGR</sequence>